<organism evidence="12 13">
    <name type="scientific">Actinocorallia longicatena</name>
    <dbReference type="NCBI Taxonomy" id="111803"/>
    <lineage>
        <taxon>Bacteria</taxon>
        <taxon>Bacillati</taxon>
        <taxon>Actinomycetota</taxon>
        <taxon>Actinomycetes</taxon>
        <taxon>Streptosporangiales</taxon>
        <taxon>Thermomonosporaceae</taxon>
        <taxon>Actinocorallia</taxon>
    </lineage>
</organism>
<gene>
    <name evidence="12" type="ORF">GCM10010468_45950</name>
</gene>
<dbReference type="Proteomes" id="UP001501237">
    <property type="component" value="Unassembled WGS sequence"/>
</dbReference>
<proteinExistence type="inferred from homology"/>
<sequence>MRRSVAVMLTFSAAAALAYPPAAAPATARRVTTAGCVESETARLTRPRDTHRPGPDVVRMDRELNQRLARLRIAIPAQIEVPVRFHVLSSGKRGRVSRAQVDRQISTLNAAYGGSGGGADTGVRFVLVSTDYSDNDRWFNAPADNEIAIKSHLHQGGREVLNLYSAAVGGDVLGFSTFPELQRDEPDLDGVVIDYRTMPGGTYPHYNLGYTAVHEIGHWLGVFHTFENGCRSPGDAVADTPPEEEATDGCPSGKDTCPGAGTDPVHNFMDYSFDACMREFTPGQGARIRKVWAVYRAPSET</sequence>
<feature type="domain" description="Peptidase M43 pregnancy-associated plasma-A" evidence="11">
    <location>
        <begin position="207"/>
        <end position="291"/>
    </location>
</feature>
<evidence type="ECO:0000256" key="3">
    <source>
        <dbReference type="ARBA" id="ARBA00022723"/>
    </source>
</evidence>
<keyword evidence="3" id="KW-0479">Metal-binding</keyword>
<dbReference type="InterPro" id="IPR008754">
    <property type="entry name" value="Peptidase_M43"/>
</dbReference>
<dbReference type="EMBL" id="BAAAUV010000011">
    <property type="protein sequence ID" value="GAA3221001.1"/>
    <property type="molecule type" value="Genomic_DNA"/>
</dbReference>
<evidence type="ECO:0000256" key="8">
    <source>
        <dbReference type="ARBA" id="ARBA00023157"/>
    </source>
</evidence>
<keyword evidence="4 10" id="KW-0732">Signal</keyword>
<keyword evidence="13" id="KW-1185">Reference proteome</keyword>
<keyword evidence="6" id="KW-0862">Zinc</keyword>
<dbReference type="CDD" id="cd04275">
    <property type="entry name" value="ZnMc_pappalysin_like"/>
    <property type="match status" value="1"/>
</dbReference>
<dbReference type="Pfam" id="PF05572">
    <property type="entry name" value="Peptidase_M43"/>
    <property type="match status" value="1"/>
</dbReference>
<keyword evidence="7 12" id="KW-0482">Metalloprotease</keyword>
<evidence type="ECO:0000256" key="9">
    <source>
        <dbReference type="SAM" id="MobiDB-lite"/>
    </source>
</evidence>
<comment type="similarity">
    <text evidence="1">Belongs to the peptidase M43B family.</text>
</comment>
<evidence type="ECO:0000256" key="7">
    <source>
        <dbReference type="ARBA" id="ARBA00023049"/>
    </source>
</evidence>
<evidence type="ECO:0000256" key="1">
    <source>
        <dbReference type="ARBA" id="ARBA00008721"/>
    </source>
</evidence>
<evidence type="ECO:0000256" key="2">
    <source>
        <dbReference type="ARBA" id="ARBA00022670"/>
    </source>
</evidence>
<protein>
    <submittedName>
        <fullName evidence="12">Zinc metalloprotease</fullName>
    </submittedName>
</protein>
<evidence type="ECO:0000256" key="5">
    <source>
        <dbReference type="ARBA" id="ARBA00022801"/>
    </source>
</evidence>
<feature type="chain" id="PRO_5045319587" evidence="10">
    <location>
        <begin position="19"/>
        <end position="301"/>
    </location>
</feature>
<dbReference type="SUPFAM" id="SSF55486">
    <property type="entry name" value="Metalloproteases ('zincins'), catalytic domain"/>
    <property type="match status" value="1"/>
</dbReference>
<evidence type="ECO:0000256" key="6">
    <source>
        <dbReference type="ARBA" id="ARBA00022833"/>
    </source>
</evidence>
<accession>A0ABP6QFR8</accession>
<reference evidence="13" key="1">
    <citation type="journal article" date="2019" name="Int. J. Syst. Evol. Microbiol.">
        <title>The Global Catalogue of Microorganisms (GCM) 10K type strain sequencing project: providing services to taxonomists for standard genome sequencing and annotation.</title>
        <authorList>
            <consortium name="The Broad Institute Genomics Platform"/>
            <consortium name="The Broad Institute Genome Sequencing Center for Infectious Disease"/>
            <person name="Wu L."/>
            <person name="Ma J."/>
        </authorList>
    </citation>
    <scope>NUCLEOTIDE SEQUENCE [LARGE SCALE GENOMIC DNA]</scope>
    <source>
        <strain evidence="13">JCM 9377</strain>
    </source>
</reference>
<dbReference type="GO" id="GO:0008237">
    <property type="term" value="F:metallopeptidase activity"/>
    <property type="evidence" value="ECO:0007669"/>
    <property type="project" value="UniProtKB-KW"/>
</dbReference>
<keyword evidence="5" id="KW-0378">Hydrolase</keyword>
<dbReference type="PANTHER" id="PTHR47466">
    <property type="match status" value="1"/>
</dbReference>
<feature type="region of interest" description="Disordered" evidence="9">
    <location>
        <begin position="234"/>
        <end position="255"/>
    </location>
</feature>
<name>A0ABP6QFR8_9ACTN</name>
<keyword evidence="8" id="KW-1015">Disulfide bond</keyword>
<feature type="signal peptide" evidence="10">
    <location>
        <begin position="1"/>
        <end position="18"/>
    </location>
</feature>
<evidence type="ECO:0000313" key="12">
    <source>
        <dbReference type="EMBL" id="GAA3221001.1"/>
    </source>
</evidence>
<evidence type="ECO:0000313" key="13">
    <source>
        <dbReference type="Proteomes" id="UP001501237"/>
    </source>
</evidence>
<dbReference type="InterPro" id="IPR024079">
    <property type="entry name" value="MetalloPept_cat_dom_sf"/>
</dbReference>
<comment type="caution">
    <text evidence="12">The sequence shown here is derived from an EMBL/GenBank/DDBJ whole genome shotgun (WGS) entry which is preliminary data.</text>
</comment>
<keyword evidence="2" id="KW-0645">Protease</keyword>
<dbReference type="PANTHER" id="PTHR47466:SF1">
    <property type="entry name" value="METALLOPROTEASE MEP1 (AFU_ORTHOLOGUE AFUA_1G07730)-RELATED"/>
    <property type="match status" value="1"/>
</dbReference>
<evidence type="ECO:0000259" key="11">
    <source>
        <dbReference type="Pfam" id="PF05572"/>
    </source>
</evidence>
<evidence type="ECO:0000256" key="10">
    <source>
        <dbReference type="SAM" id="SignalP"/>
    </source>
</evidence>
<dbReference type="Gene3D" id="3.40.390.10">
    <property type="entry name" value="Collagenase (Catalytic Domain)"/>
    <property type="match status" value="1"/>
</dbReference>
<evidence type="ECO:0000256" key="4">
    <source>
        <dbReference type="ARBA" id="ARBA00022729"/>
    </source>
</evidence>